<dbReference type="Proteomes" id="UP000480350">
    <property type="component" value="Unassembled WGS sequence"/>
</dbReference>
<proteinExistence type="predicted"/>
<feature type="transmembrane region" description="Helical" evidence="1">
    <location>
        <begin position="81"/>
        <end position="101"/>
    </location>
</feature>
<keyword evidence="3" id="KW-1185">Reference proteome</keyword>
<sequence length="178" mass="20234">MSWYDTVFEVIDMRSFSNLWYWIALAVLWSSVSHWVLGVPFDMILRARRDKDDAGEAMADLQDLVRVNVNRILYIAEVSGVWLILFGSAVLTGLGVMAVLYDVEFAQATLFLALPMTILGLLSVWTSRKIRATAPAGRDLIRRLMTHRMMTQMLGVVSIFVTAMFGMYRNLHVVPFPN</sequence>
<protein>
    <submittedName>
        <fullName evidence="2">Component of SufBCD complex</fullName>
    </submittedName>
</protein>
<reference evidence="2 3" key="1">
    <citation type="submission" date="2019-12" db="EMBL/GenBank/DDBJ databases">
        <authorList>
            <person name="Lee S.D."/>
        </authorList>
    </citation>
    <scope>NUCLEOTIDE SEQUENCE [LARGE SCALE GENOMIC DNA]</scope>
    <source>
        <strain evidence="2 3">GH1-50</strain>
    </source>
</reference>
<feature type="transmembrane region" description="Helical" evidence="1">
    <location>
        <begin position="20"/>
        <end position="41"/>
    </location>
</feature>
<feature type="transmembrane region" description="Helical" evidence="1">
    <location>
        <begin position="107"/>
        <end position="128"/>
    </location>
</feature>
<dbReference type="RefSeq" id="WP_160763119.1">
    <property type="nucleotide sequence ID" value="NZ_WUPT01000001.1"/>
</dbReference>
<keyword evidence="1" id="KW-0472">Membrane</keyword>
<gene>
    <name evidence="2" type="ORF">GQ651_05185</name>
</gene>
<dbReference type="AlphaFoldDB" id="A0A7C9MVZ5"/>
<keyword evidence="1" id="KW-1133">Transmembrane helix</keyword>
<dbReference type="EMBL" id="WUPT01000001">
    <property type="protein sequence ID" value="MXQ07234.1"/>
    <property type="molecule type" value="Genomic_DNA"/>
</dbReference>
<feature type="transmembrane region" description="Helical" evidence="1">
    <location>
        <begin position="149"/>
        <end position="168"/>
    </location>
</feature>
<evidence type="ECO:0000256" key="1">
    <source>
        <dbReference type="SAM" id="Phobius"/>
    </source>
</evidence>
<evidence type="ECO:0000313" key="3">
    <source>
        <dbReference type="Proteomes" id="UP000480350"/>
    </source>
</evidence>
<keyword evidence="1" id="KW-0812">Transmembrane</keyword>
<accession>A0A7C9MVZ5</accession>
<organism evidence="2 3">
    <name type="scientific">Kangsaoukella pontilimi</name>
    <dbReference type="NCBI Taxonomy" id="2691042"/>
    <lineage>
        <taxon>Bacteria</taxon>
        <taxon>Pseudomonadati</taxon>
        <taxon>Pseudomonadota</taxon>
        <taxon>Alphaproteobacteria</taxon>
        <taxon>Rhodobacterales</taxon>
        <taxon>Paracoccaceae</taxon>
        <taxon>Kangsaoukella</taxon>
    </lineage>
</organism>
<evidence type="ECO:0000313" key="2">
    <source>
        <dbReference type="EMBL" id="MXQ07234.1"/>
    </source>
</evidence>
<name>A0A7C9MVZ5_9RHOB</name>
<comment type="caution">
    <text evidence="2">The sequence shown here is derived from an EMBL/GenBank/DDBJ whole genome shotgun (WGS) entry which is preliminary data.</text>
</comment>
<reference evidence="2 3" key="2">
    <citation type="submission" date="2020-03" db="EMBL/GenBank/DDBJ databases">
        <title>Kangsaoukella pontilimi gen. nov., sp. nov., a new member of the family Rhodobacteraceae isolated from a tidal mudflat.</title>
        <authorList>
            <person name="Kim I.S."/>
        </authorList>
    </citation>
    <scope>NUCLEOTIDE SEQUENCE [LARGE SCALE GENOMIC DNA]</scope>
    <source>
        <strain evidence="2 3">GH1-50</strain>
    </source>
</reference>